<keyword evidence="4 9" id="KW-0812">Transmembrane</keyword>
<feature type="transmembrane region" description="Helical" evidence="9">
    <location>
        <begin position="116"/>
        <end position="137"/>
    </location>
</feature>
<evidence type="ECO:0000256" key="6">
    <source>
        <dbReference type="ARBA" id="ARBA00023032"/>
    </source>
</evidence>
<dbReference type="EMBL" id="BAAARV010000096">
    <property type="protein sequence ID" value="GAA2385329.1"/>
    <property type="molecule type" value="Genomic_DNA"/>
</dbReference>
<evidence type="ECO:0000256" key="5">
    <source>
        <dbReference type="ARBA" id="ARBA00022989"/>
    </source>
</evidence>
<dbReference type="PANTHER" id="PTHR30406">
    <property type="entry name" value="SULFATE TRANSPORT SYSTEM PERMEASE PROTEIN"/>
    <property type="match status" value="1"/>
</dbReference>
<evidence type="ECO:0000256" key="4">
    <source>
        <dbReference type="ARBA" id="ARBA00022692"/>
    </source>
</evidence>
<comment type="subunit">
    <text evidence="2">The complex is composed of two ATP-binding proteins (CysA), two transmembrane proteins (CysT and CysW) and a solute-binding protein (CysP).</text>
</comment>
<dbReference type="InterPro" id="IPR000515">
    <property type="entry name" value="MetI-like"/>
</dbReference>
<feature type="transmembrane region" description="Helical" evidence="9">
    <location>
        <begin position="200"/>
        <end position="221"/>
    </location>
</feature>
<dbReference type="NCBIfam" id="TIGR00969">
    <property type="entry name" value="3a0106s02"/>
    <property type="match status" value="1"/>
</dbReference>
<comment type="subcellular location">
    <subcellularLocation>
        <location evidence="1">Membrane</location>
        <topology evidence="1">Multi-pass membrane protein</topology>
    </subcellularLocation>
</comment>
<evidence type="ECO:0000313" key="13">
    <source>
        <dbReference type="Proteomes" id="UP001501444"/>
    </source>
</evidence>
<dbReference type="NCBIfam" id="TIGR02139">
    <property type="entry name" value="permease_CysT"/>
    <property type="match status" value="1"/>
</dbReference>
<comment type="function">
    <text evidence="9">Part of the ABC transporter complex (TC 3.A.1.6.1) involved in sulfate/thiosulfate import.</text>
</comment>
<keyword evidence="7 9" id="KW-0472">Membrane</keyword>
<comment type="similarity">
    <text evidence="9">Belongs to the binding-protein-dependent transport system permease family. CysTW subfamily.</text>
</comment>
<evidence type="ECO:0000256" key="7">
    <source>
        <dbReference type="ARBA" id="ARBA00023136"/>
    </source>
</evidence>
<accession>A0ABN3HPR6</accession>
<feature type="transmembrane region" description="Helical" evidence="9">
    <location>
        <begin position="75"/>
        <end position="104"/>
    </location>
</feature>
<dbReference type="SUPFAM" id="SSF161098">
    <property type="entry name" value="MetI-like"/>
    <property type="match status" value="1"/>
</dbReference>
<dbReference type="Pfam" id="PF00528">
    <property type="entry name" value="BPD_transp_1"/>
    <property type="match status" value="1"/>
</dbReference>
<comment type="function">
    <text evidence="8">Part of the ABC transporter complex CysAWTP (TC 3.A.1.6.1) involved in sulfate/thiosulfate import. Probably responsible for the translocation of the substrate across the membrane.</text>
</comment>
<feature type="domain" description="ABC transmembrane type-1" evidence="11">
    <location>
        <begin position="78"/>
        <end position="274"/>
    </location>
</feature>
<evidence type="ECO:0000259" key="11">
    <source>
        <dbReference type="PROSITE" id="PS50928"/>
    </source>
</evidence>
<feature type="transmembrane region" description="Helical" evidence="9">
    <location>
        <begin position="256"/>
        <end position="277"/>
    </location>
</feature>
<dbReference type="Proteomes" id="UP001501444">
    <property type="component" value="Unassembled WGS sequence"/>
</dbReference>
<comment type="caution">
    <text evidence="12">The sequence shown here is derived from an EMBL/GenBank/DDBJ whole genome shotgun (WGS) entry which is preliminary data.</text>
</comment>
<dbReference type="PROSITE" id="PS50928">
    <property type="entry name" value="ABC_TM1"/>
    <property type="match status" value="1"/>
</dbReference>
<keyword evidence="3 9" id="KW-0813">Transport</keyword>
<keyword evidence="13" id="KW-1185">Reference proteome</keyword>
<sequence>MTATTAVKPTGSGTAPGPAGPVFRKRRPYGTALGLGTAVLYLSLIVLIPLAAVVWRSTDGGWDRFWAAVRTPDAWAALELTVGASLIVALVNVVMGTVIAWVLVRDKFPAKGLVDTLIDLPFALPTIVAGLVLLALYGTNSPLHIDLAYTRASVGVALLFVTLPFVVRTVQPVLKELDRDMEQAAYSLGASPFTTFRRIILPNLAPAMISGAGLAFTRAIAEYGSTNLLTGSIPFQTQVSAVNIFGRIESDDTTSAAAISTVLLVVAFVVLVLLDLFQRWSARRG</sequence>
<feature type="transmembrane region" description="Helical" evidence="9">
    <location>
        <begin position="149"/>
        <end position="167"/>
    </location>
</feature>
<feature type="transmembrane region" description="Helical" evidence="9">
    <location>
        <begin position="32"/>
        <end position="55"/>
    </location>
</feature>
<keyword evidence="6 9" id="KW-0764">Sulfate transport</keyword>
<dbReference type="Gene3D" id="1.10.3720.10">
    <property type="entry name" value="MetI-like"/>
    <property type="match status" value="1"/>
</dbReference>
<reference evidence="12 13" key="1">
    <citation type="journal article" date="2019" name="Int. J. Syst. Evol. Microbiol.">
        <title>The Global Catalogue of Microorganisms (GCM) 10K type strain sequencing project: providing services to taxonomists for standard genome sequencing and annotation.</title>
        <authorList>
            <consortium name="The Broad Institute Genomics Platform"/>
            <consortium name="The Broad Institute Genome Sequencing Center for Infectious Disease"/>
            <person name="Wu L."/>
            <person name="Ma J."/>
        </authorList>
    </citation>
    <scope>NUCLEOTIDE SEQUENCE [LARGE SCALE GENOMIC DNA]</scope>
    <source>
        <strain evidence="12 13">JCM 3272</strain>
    </source>
</reference>
<evidence type="ECO:0000313" key="12">
    <source>
        <dbReference type="EMBL" id="GAA2385329.1"/>
    </source>
</evidence>
<evidence type="ECO:0000256" key="3">
    <source>
        <dbReference type="ARBA" id="ARBA00022448"/>
    </source>
</evidence>
<name>A0ABN3HPR6_9ACTN</name>
<proteinExistence type="inferred from homology"/>
<evidence type="ECO:0000256" key="9">
    <source>
        <dbReference type="RuleBase" id="RU366001"/>
    </source>
</evidence>
<evidence type="ECO:0000256" key="10">
    <source>
        <dbReference type="SAM" id="MobiDB-lite"/>
    </source>
</evidence>
<evidence type="ECO:0000256" key="1">
    <source>
        <dbReference type="ARBA" id="ARBA00004141"/>
    </source>
</evidence>
<gene>
    <name evidence="12" type="primary">cysT</name>
    <name evidence="12" type="ORF">GCM10010170_095230</name>
</gene>
<comment type="caution">
    <text evidence="9">Lacks conserved residue(s) required for the propagation of feature annotation.</text>
</comment>
<keyword evidence="5 9" id="KW-1133">Transmembrane helix</keyword>
<dbReference type="InterPro" id="IPR035906">
    <property type="entry name" value="MetI-like_sf"/>
</dbReference>
<dbReference type="RefSeq" id="WP_344619322.1">
    <property type="nucleotide sequence ID" value="NZ_BAAARV010000096.1"/>
</dbReference>
<organism evidence="12 13">
    <name type="scientific">Dactylosporangium salmoneum</name>
    <dbReference type="NCBI Taxonomy" id="53361"/>
    <lineage>
        <taxon>Bacteria</taxon>
        <taxon>Bacillati</taxon>
        <taxon>Actinomycetota</taxon>
        <taxon>Actinomycetes</taxon>
        <taxon>Micromonosporales</taxon>
        <taxon>Micromonosporaceae</taxon>
        <taxon>Dactylosporangium</taxon>
    </lineage>
</organism>
<feature type="compositionally biased region" description="Low complexity" evidence="10">
    <location>
        <begin position="9"/>
        <end position="21"/>
    </location>
</feature>
<dbReference type="InterPro" id="IPR005667">
    <property type="entry name" value="Sulph_transpt2"/>
</dbReference>
<evidence type="ECO:0000256" key="2">
    <source>
        <dbReference type="ARBA" id="ARBA00011779"/>
    </source>
</evidence>
<protein>
    <recommendedName>
        <fullName evidence="9">Sulfate transport system permease protein CysT</fullName>
    </recommendedName>
</protein>
<feature type="region of interest" description="Disordered" evidence="10">
    <location>
        <begin position="1"/>
        <end position="22"/>
    </location>
</feature>
<dbReference type="InterPro" id="IPR011865">
    <property type="entry name" value="CysT_permease"/>
</dbReference>
<dbReference type="PANTHER" id="PTHR30406:SF8">
    <property type="entry name" value="SULFATE TRANSPORT SYSTEM PERMEASE PROTEIN CYST"/>
    <property type="match status" value="1"/>
</dbReference>
<evidence type="ECO:0000256" key="8">
    <source>
        <dbReference type="ARBA" id="ARBA00025323"/>
    </source>
</evidence>
<dbReference type="CDD" id="cd06261">
    <property type="entry name" value="TM_PBP2"/>
    <property type="match status" value="1"/>
</dbReference>